<evidence type="ECO:0000256" key="1">
    <source>
        <dbReference type="ARBA" id="ARBA00004713"/>
    </source>
</evidence>
<dbReference type="InterPro" id="IPR007507">
    <property type="entry name" value="Glycos_transf_N"/>
</dbReference>
<comment type="catalytic activity">
    <reaction evidence="6 7">
        <text>lipid IVA (E. coli) + CMP-3-deoxy-beta-D-manno-octulosonate = alpha-Kdo-(2-&gt;6)-lipid IVA (E. coli) + CMP + H(+)</text>
        <dbReference type="Rhea" id="RHEA:28066"/>
        <dbReference type="ChEBI" id="CHEBI:15378"/>
        <dbReference type="ChEBI" id="CHEBI:58603"/>
        <dbReference type="ChEBI" id="CHEBI:60364"/>
        <dbReference type="ChEBI" id="CHEBI:60377"/>
        <dbReference type="ChEBI" id="CHEBI:85987"/>
        <dbReference type="EC" id="2.4.99.12"/>
    </reaction>
</comment>
<dbReference type="Proteomes" id="UP001165541">
    <property type="component" value="Unassembled WGS sequence"/>
</dbReference>
<feature type="domain" description="3-deoxy-D-manno-octulosonic-acid transferase N-terminal" evidence="8">
    <location>
        <begin position="39"/>
        <end position="213"/>
    </location>
</feature>
<comment type="function">
    <text evidence="7">Involved in lipopolysaccharide (LPS) biosynthesis. Catalyzes the transfer of 3-deoxy-D-manno-octulosonate (Kdo) residue(s) from CMP-Kdo to lipid IV(A), the tetraacyldisaccharide-1,4'-bisphosphate precursor of lipid A.</text>
</comment>
<protein>
    <recommendedName>
        <fullName evidence="3 7">3-deoxy-D-manno-octulosonic acid transferase</fullName>
        <shortName evidence="7">Kdo transferase</shortName>
        <ecNumber evidence="2 7">2.4.99.12</ecNumber>
    </recommendedName>
    <alternativeName>
        <fullName evidence="5 7">Lipid IV(A) 3-deoxy-D-manno-octulosonic acid transferase</fullName>
    </alternativeName>
</protein>
<keyword evidence="9" id="KW-0328">Glycosyltransferase</keyword>
<organism evidence="9 10">
    <name type="scientific">Caldimonas mangrovi</name>
    <dbReference type="NCBI Taxonomy" id="2944811"/>
    <lineage>
        <taxon>Bacteria</taxon>
        <taxon>Pseudomonadati</taxon>
        <taxon>Pseudomonadota</taxon>
        <taxon>Betaproteobacteria</taxon>
        <taxon>Burkholderiales</taxon>
        <taxon>Sphaerotilaceae</taxon>
        <taxon>Caldimonas</taxon>
    </lineage>
</organism>
<dbReference type="GO" id="GO:0043842">
    <property type="term" value="F:Kdo transferase activity"/>
    <property type="evidence" value="ECO:0007669"/>
    <property type="project" value="UniProtKB-EC"/>
</dbReference>
<keyword evidence="4 7" id="KW-0808">Transferase</keyword>
<keyword evidence="10" id="KW-1185">Reference proteome</keyword>
<reference evidence="9" key="1">
    <citation type="submission" date="2022-05" db="EMBL/GenBank/DDBJ databases">
        <title>Schlegelella sp. nov., isolated from mangrove soil.</title>
        <authorList>
            <person name="Liu Y."/>
            <person name="Ge X."/>
            <person name="Liu W."/>
        </authorList>
    </citation>
    <scope>NUCLEOTIDE SEQUENCE</scope>
    <source>
        <strain evidence="9">S2-27</strain>
    </source>
</reference>
<evidence type="ECO:0000256" key="6">
    <source>
        <dbReference type="ARBA" id="ARBA00049183"/>
    </source>
</evidence>
<dbReference type="Gene3D" id="3.40.50.2000">
    <property type="entry name" value="Glycogen Phosphorylase B"/>
    <property type="match status" value="1"/>
</dbReference>
<evidence type="ECO:0000259" key="8">
    <source>
        <dbReference type="Pfam" id="PF04413"/>
    </source>
</evidence>
<proteinExistence type="inferred from homology"/>
<keyword evidence="7" id="KW-1003">Cell membrane</keyword>
<evidence type="ECO:0000313" key="9">
    <source>
        <dbReference type="EMBL" id="MCM5678227.1"/>
    </source>
</evidence>
<evidence type="ECO:0000256" key="4">
    <source>
        <dbReference type="ARBA" id="ARBA00022679"/>
    </source>
</evidence>
<evidence type="ECO:0000256" key="2">
    <source>
        <dbReference type="ARBA" id="ARBA00012621"/>
    </source>
</evidence>
<comment type="pathway">
    <text evidence="1 7">Bacterial outer membrane biogenesis; LPS core biosynthesis.</text>
</comment>
<keyword evidence="7" id="KW-0448">Lipopolysaccharide biosynthesis</keyword>
<dbReference type="SUPFAM" id="SSF53756">
    <property type="entry name" value="UDP-Glycosyltransferase/glycogen phosphorylase"/>
    <property type="match status" value="1"/>
</dbReference>
<dbReference type="InterPro" id="IPR038107">
    <property type="entry name" value="Glycos_transf_N_sf"/>
</dbReference>
<dbReference type="Gene3D" id="3.40.50.11720">
    <property type="entry name" value="3-Deoxy-D-manno-octulosonic-acid transferase, N-terminal domain"/>
    <property type="match status" value="1"/>
</dbReference>
<comment type="similarity">
    <text evidence="7">Belongs to the glycosyltransferase group 1 family.</text>
</comment>
<name>A0ABT0YJ18_9BURK</name>
<dbReference type="PANTHER" id="PTHR42755:SF1">
    <property type="entry name" value="3-DEOXY-D-MANNO-OCTULOSONIC ACID TRANSFERASE, MITOCHONDRIAL-RELATED"/>
    <property type="match status" value="1"/>
</dbReference>
<comment type="caution">
    <text evidence="9">The sequence shown here is derived from an EMBL/GenBank/DDBJ whole genome shotgun (WGS) entry which is preliminary data.</text>
</comment>
<dbReference type="PANTHER" id="PTHR42755">
    <property type="entry name" value="3-DEOXY-MANNO-OCTULOSONATE CYTIDYLYLTRANSFERASE"/>
    <property type="match status" value="1"/>
</dbReference>
<evidence type="ECO:0000256" key="5">
    <source>
        <dbReference type="ARBA" id="ARBA00031445"/>
    </source>
</evidence>
<dbReference type="RefSeq" id="WP_251776556.1">
    <property type="nucleotide sequence ID" value="NZ_JAMKFE010000001.1"/>
</dbReference>
<sequence length="427" mass="46298">MRRGVARHAYSLLLSVLKPAYLFKLWWRGRDEPLYRHAVLERLGVYRHQRSEGWVWIHAVSLGETRAAASLVEALREQLPGMQLLLTHGTATGREAGRALLRPGDAQAWLPYDTPSVVRRFFAQFRPRAGVLMETEVWPNLLHAAHAASVPMVLANARLSEKSLRQAKRLEAVMRPAIDTLAMVLAQTPDDATRLREAGAINVEVCGNLKFDMTPAPQLLALGRSWRRAVSPRPVVLAASTREGEEEPLLAAWRARASPRPLLLLVPRHPQRFDEVAAMVRNAGLRAVRRSESKNPPAEEVDVWLGDSIGEMPAYYAAADVALLGGSFAPLGGQNLIEAAACGCPVVMGPHTFNFAEAAELSLGAEAAVRADDLAAAVPLACGLAASPEREAMSQRCLAFATAHRGAARAMAQRIAALAELTASTAN</sequence>
<dbReference type="EC" id="2.4.99.12" evidence="2 7"/>
<evidence type="ECO:0000256" key="3">
    <source>
        <dbReference type="ARBA" id="ARBA00019077"/>
    </source>
</evidence>
<evidence type="ECO:0000256" key="7">
    <source>
        <dbReference type="RuleBase" id="RU365103"/>
    </source>
</evidence>
<evidence type="ECO:0000313" key="10">
    <source>
        <dbReference type="Proteomes" id="UP001165541"/>
    </source>
</evidence>
<accession>A0ABT0YJ18</accession>
<dbReference type="InterPro" id="IPR039901">
    <property type="entry name" value="Kdotransferase"/>
</dbReference>
<comment type="subcellular location">
    <subcellularLocation>
        <location evidence="7">Cell membrane</location>
    </subcellularLocation>
</comment>
<dbReference type="EMBL" id="JAMKFE010000001">
    <property type="protein sequence ID" value="MCM5678227.1"/>
    <property type="molecule type" value="Genomic_DNA"/>
</dbReference>
<dbReference type="Pfam" id="PF04413">
    <property type="entry name" value="Glycos_transf_N"/>
    <property type="match status" value="1"/>
</dbReference>
<gene>
    <name evidence="9" type="primary">waaA</name>
    <name evidence="9" type="ORF">M8A51_01635</name>
</gene>
<dbReference type="NCBIfam" id="NF004386">
    <property type="entry name" value="PRK05749.1-2"/>
    <property type="match status" value="1"/>
</dbReference>
<keyword evidence="7" id="KW-0472">Membrane</keyword>